<comment type="caution">
    <text evidence="2">The sequence shown here is derived from an EMBL/GenBank/DDBJ whole genome shotgun (WGS) entry which is preliminary data.</text>
</comment>
<keyword evidence="3" id="KW-1185">Reference proteome</keyword>
<dbReference type="EMBL" id="LXQA010052637">
    <property type="protein sequence ID" value="MCI03577.1"/>
    <property type="molecule type" value="Genomic_DNA"/>
</dbReference>
<feature type="region of interest" description="Disordered" evidence="1">
    <location>
        <begin position="1"/>
        <end position="25"/>
    </location>
</feature>
<dbReference type="AlphaFoldDB" id="A0A392NUS4"/>
<organism evidence="2 3">
    <name type="scientific">Trifolium medium</name>
    <dbReference type="NCBI Taxonomy" id="97028"/>
    <lineage>
        <taxon>Eukaryota</taxon>
        <taxon>Viridiplantae</taxon>
        <taxon>Streptophyta</taxon>
        <taxon>Embryophyta</taxon>
        <taxon>Tracheophyta</taxon>
        <taxon>Spermatophyta</taxon>
        <taxon>Magnoliopsida</taxon>
        <taxon>eudicotyledons</taxon>
        <taxon>Gunneridae</taxon>
        <taxon>Pentapetalae</taxon>
        <taxon>rosids</taxon>
        <taxon>fabids</taxon>
        <taxon>Fabales</taxon>
        <taxon>Fabaceae</taxon>
        <taxon>Papilionoideae</taxon>
        <taxon>50 kb inversion clade</taxon>
        <taxon>NPAAA clade</taxon>
        <taxon>Hologalegina</taxon>
        <taxon>IRL clade</taxon>
        <taxon>Trifolieae</taxon>
        <taxon>Trifolium</taxon>
    </lineage>
</organism>
<sequence length="64" mass="6965">MLEFVSDNMYPSAPTGSASPPGSNSFLESGFTSGLPVYYLQTQCPQNNSGFSFPYQIEGITFEQ</sequence>
<dbReference type="Proteomes" id="UP000265520">
    <property type="component" value="Unassembled WGS sequence"/>
</dbReference>
<feature type="compositionally biased region" description="Low complexity" evidence="1">
    <location>
        <begin position="11"/>
        <end position="23"/>
    </location>
</feature>
<evidence type="ECO:0000313" key="2">
    <source>
        <dbReference type="EMBL" id="MCI03577.1"/>
    </source>
</evidence>
<feature type="non-terminal residue" evidence="2">
    <location>
        <position position="64"/>
    </location>
</feature>
<protein>
    <submittedName>
        <fullName evidence="2">ABC transporter A family member</fullName>
    </submittedName>
</protein>
<evidence type="ECO:0000256" key="1">
    <source>
        <dbReference type="SAM" id="MobiDB-lite"/>
    </source>
</evidence>
<accession>A0A392NUS4</accession>
<evidence type="ECO:0000313" key="3">
    <source>
        <dbReference type="Proteomes" id="UP000265520"/>
    </source>
</evidence>
<proteinExistence type="predicted"/>
<name>A0A392NUS4_9FABA</name>
<reference evidence="2 3" key="1">
    <citation type="journal article" date="2018" name="Front. Plant Sci.">
        <title>Red Clover (Trifolium pratense) and Zigzag Clover (T. medium) - A Picture of Genomic Similarities and Differences.</title>
        <authorList>
            <person name="Dluhosova J."/>
            <person name="Istvanek J."/>
            <person name="Nedelnik J."/>
            <person name="Repkova J."/>
        </authorList>
    </citation>
    <scope>NUCLEOTIDE SEQUENCE [LARGE SCALE GENOMIC DNA]</scope>
    <source>
        <strain evidence="3">cv. 10/8</strain>
        <tissue evidence="2">Leaf</tissue>
    </source>
</reference>